<organism evidence="3 4">
    <name type="scientific">Paraphoma chrysanthemicola</name>
    <dbReference type="NCBI Taxonomy" id="798071"/>
    <lineage>
        <taxon>Eukaryota</taxon>
        <taxon>Fungi</taxon>
        <taxon>Dikarya</taxon>
        <taxon>Ascomycota</taxon>
        <taxon>Pezizomycotina</taxon>
        <taxon>Dothideomycetes</taxon>
        <taxon>Pleosporomycetidae</taxon>
        <taxon>Pleosporales</taxon>
        <taxon>Pleosporineae</taxon>
        <taxon>Phaeosphaeriaceae</taxon>
        <taxon>Paraphoma</taxon>
    </lineage>
</organism>
<evidence type="ECO:0000313" key="3">
    <source>
        <dbReference type="EMBL" id="KAH7091169.1"/>
    </source>
</evidence>
<dbReference type="AlphaFoldDB" id="A0A8K0RBJ6"/>
<evidence type="ECO:0000256" key="2">
    <source>
        <dbReference type="SAM" id="SignalP"/>
    </source>
</evidence>
<sequence length="94" mass="9502">MKFAAATTLLFATLALASPAPVAQPDAAVAVAEPLLVERASHPVLEARKKSKPKGGSGNDTSAAVAVSPSLALQLGAVGLGYNAGIIRRRNEDP</sequence>
<comment type="caution">
    <text evidence="3">The sequence shown here is derived from an EMBL/GenBank/DDBJ whole genome shotgun (WGS) entry which is preliminary data.</text>
</comment>
<accession>A0A8K0RBJ6</accession>
<keyword evidence="2" id="KW-0732">Signal</keyword>
<dbReference type="Proteomes" id="UP000813461">
    <property type="component" value="Unassembled WGS sequence"/>
</dbReference>
<name>A0A8K0RBJ6_9PLEO</name>
<feature type="signal peptide" evidence="2">
    <location>
        <begin position="1"/>
        <end position="17"/>
    </location>
</feature>
<evidence type="ECO:0000313" key="4">
    <source>
        <dbReference type="Proteomes" id="UP000813461"/>
    </source>
</evidence>
<dbReference type="EMBL" id="JAGMVJ010000004">
    <property type="protein sequence ID" value="KAH7091169.1"/>
    <property type="molecule type" value="Genomic_DNA"/>
</dbReference>
<proteinExistence type="predicted"/>
<evidence type="ECO:0000256" key="1">
    <source>
        <dbReference type="SAM" id="MobiDB-lite"/>
    </source>
</evidence>
<protein>
    <submittedName>
        <fullName evidence="3">Uncharacterized protein</fullName>
    </submittedName>
</protein>
<gene>
    <name evidence="3" type="ORF">FB567DRAFT_589070</name>
</gene>
<keyword evidence="4" id="KW-1185">Reference proteome</keyword>
<feature type="chain" id="PRO_5035462218" evidence="2">
    <location>
        <begin position="18"/>
        <end position="94"/>
    </location>
</feature>
<feature type="region of interest" description="Disordered" evidence="1">
    <location>
        <begin position="42"/>
        <end position="63"/>
    </location>
</feature>
<reference evidence="3" key="1">
    <citation type="journal article" date="2021" name="Nat. Commun.">
        <title>Genetic determinants of endophytism in the Arabidopsis root mycobiome.</title>
        <authorList>
            <person name="Mesny F."/>
            <person name="Miyauchi S."/>
            <person name="Thiergart T."/>
            <person name="Pickel B."/>
            <person name="Atanasova L."/>
            <person name="Karlsson M."/>
            <person name="Huettel B."/>
            <person name="Barry K.W."/>
            <person name="Haridas S."/>
            <person name="Chen C."/>
            <person name="Bauer D."/>
            <person name="Andreopoulos W."/>
            <person name="Pangilinan J."/>
            <person name="LaButti K."/>
            <person name="Riley R."/>
            <person name="Lipzen A."/>
            <person name="Clum A."/>
            <person name="Drula E."/>
            <person name="Henrissat B."/>
            <person name="Kohler A."/>
            <person name="Grigoriev I.V."/>
            <person name="Martin F.M."/>
            <person name="Hacquard S."/>
        </authorList>
    </citation>
    <scope>NUCLEOTIDE SEQUENCE</scope>
    <source>
        <strain evidence="3">MPI-SDFR-AT-0120</strain>
    </source>
</reference>